<dbReference type="Proteomes" id="UP000647241">
    <property type="component" value="Unassembled WGS sequence"/>
</dbReference>
<sequence length="515" mass="56627">MSWDYNTSLERVETHLQNMGEIEVEKLVRDADLHNLLSETCCRDIYGAHVYLDIPNFADLATMTAEGEDYRRVIQALHIYEREVARIVEEEIFDGVRIHFQGAKLHALFFRPIDDSEEIAARAVLLQAVVRYFVCCIFNPEFPKLPNLSVSGGAALGNAIGTKNGHRGDRELLFLGAPANYAAKIMTGTDTLRITTDVYDALPESLQDYFVALEDDRLGITVYDMGSISLEDLDALLQAYGVSWDRAASLQRIKDDKANFPLNKIEYSDAEVLIDMDSLGIRNNKRVLAASVFGDVSGFTAYIDKAAEENNAKAALRVLHAIRKEMASIVKHDFGGIRVQFQGDRVQALFHLPQGDEKRIAARAVDTAVALQSAMELVVKKVLPEASELGMAVGSSVGVTLVSKLGTHGNRDRICIGDSVEDAATYQEGSAGGQIAIPAEIHAHLDEDLQKLFVWNKDRALYIATNLTQDKVERARKASMFKQAVYVTSGAQGAYVGSQATAGSRSFVPSKSFAE</sequence>
<organism evidence="2 3">
    <name type="scientific">Edaphobacter dinghuensis</name>
    <dbReference type="NCBI Taxonomy" id="1560005"/>
    <lineage>
        <taxon>Bacteria</taxon>
        <taxon>Pseudomonadati</taxon>
        <taxon>Acidobacteriota</taxon>
        <taxon>Terriglobia</taxon>
        <taxon>Terriglobales</taxon>
        <taxon>Acidobacteriaceae</taxon>
        <taxon>Edaphobacter</taxon>
    </lineage>
</organism>
<dbReference type="PROSITE" id="PS50125">
    <property type="entry name" value="GUANYLATE_CYCLASE_2"/>
    <property type="match status" value="1"/>
</dbReference>
<dbReference type="SUPFAM" id="SSF55073">
    <property type="entry name" value="Nucleotide cyclase"/>
    <property type="match status" value="2"/>
</dbReference>
<name>A0A917HS13_9BACT</name>
<feature type="domain" description="Guanylate cyclase" evidence="1">
    <location>
        <begin position="290"/>
        <end position="427"/>
    </location>
</feature>
<reference evidence="2" key="1">
    <citation type="journal article" date="2014" name="Int. J. Syst. Evol. Microbiol.">
        <title>Complete genome sequence of Corynebacterium casei LMG S-19264T (=DSM 44701T), isolated from a smear-ripened cheese.</title>
        <authorList>
            <consortium name="US DOE Joint Genome Institute (JGI-PGF)"/>
            <person name="Walter F."/>
            <person name="Albersmeier A."/>
            <person name="Kalinowski J."/>
            <person name="Ruckert C."/>
        </authorList>
    </citation>
    <scope>NUCLEOTIDE SEQUENCE</scope>
    <source>
        <strain evidence="2">CGMCC 1.12997</strain>
    </source>
</reference>
<proteinExistence type="predicted"/>
<dbReference type="InterPro" id="IPR029787">
    <property type="entry name" value="Nucleotide_cyclase"/>
</dbReference>
<dbReference type="GO" id="GO:0009190">
    <property type="term" value="P:cyclic nucleotide biosynthetic process"/>
    <property type="evidence" value="ECO:0007669"/>
    <property type="project" value="InterPro"/>
</dbReference>
<dbReference type="Pfam" id="PF00211">
    <property type="entry name" value="Guanylate_cyc"/>
    <property type="match status" value="1"/>
</dbReference>
<evidence type="ECO:0000313" key="2">
    <source>
        <dbReference type="EMBL" id="GGG87417.1"/>
    </source>
</evidence>
<dbReference type="Gene3D" id="3.30.70.1230">
    <property type="entry name" value="Nucleotide cyclase"/>
    <property type="match status" value="2"/>
</dbReference>
<reference evidence="2" key="2">
    <citation type="submission" date="2020-09" db="EMBL/GenBank/DDBJ databases">
        <authorList>
            <person name="Sun Q."/>
            <person name="Zhou Y."/>
        </authorList>
    </citation>
    <scope>NUCLEOTIDE SEQUENCE</scope>
    <source>
        <strain evidence="2">CGMCC 1.12997</strain>
    </source>
</reference>
<evidence type="ECO:0000313" key="3">
    <source>
        <dbReference type="Proteomes" id="UP000647241"/>
    </source>
</evidence>
<accession>A0A917HS13</accession>
<dbReference type="AlphaFoldDB" id="A0A917HS13"/>
<dbReference type="EMBL" id="BMGT01000004">
    <property type="protein sequence ID" value="GGG87417.1"/>
    <property type="molecule type" value="Genomic_DNA"/>
</dbReference>
<dbReference type="InterPro" id="IPR001054">
    <property type="entry name" value="A/G_cyclase"/>
</dbReference>
<comment type="caution">
    <text evidence="2">The sequence shown here is derived from an EMBL/GenBank/DDBJ whole genome shotgun (WGS) entry which is preliminary data.</text>
</comment>
<protein>
    <recommendedName>
        <fullName evidence="1">Guanylate cyclase domain-containing protein</fullName>
    </recommendedName>
</protein>
<dbReference type="GO" id="GO:0004016">
    <property type="term" value="F:adenylate cyclase activity"/>
    <property type="evidence" value="ECO:0007669"/>
    <property type="project" value="UniProtKB-ARBA"/>
</dbReference>
<dbReference type="RefSeq" id="WP_188555471.1">
    <property type="nucleotide sequence ID" value="NZ_BMGT01000004.1"/>
</dbReference>
<dbReference type="GO" id="GO:0035556">
    <property type="term" value="P:intracellular signal transduction"/>
    <property type="evidence" value="ECO:0007669"/>
    <property type="project" value="InterPro"/>
</dbReference>
<keyword evidence="3" id="KW-1185">Reference proteome</keyword>
<gene>
    <name evidence="2" type="ORF">GCM10011585_34360</name>
</gene>
<evidence type="ECO:0000259" key="1">
    <source>
        <dbReference type="PROSITE" id="PS50125"/>
    </source>
</evidence>